<comment type="caution">
    <text evidence="8">The sequence shown here is derived from an EMBL/GenBank/DDBJ whole genome shotgun (WGS) entry which is preliminary data.</text>
</comment>
<proteinExistence type="inferred from homology"/>
<feature type="domain" description="RagB/SusD" evidence="6">
    <location>
        <begin position="354"/>
        <end position="531"/>
    </location>
</feature>
<name>A0ABV5FF69_9FLAO</name>
<keyword evidence="4" id="KW-0472">Membrane</keyword>
<dbReference type="CDD" id="cd08977">
    <property type="entry name" value="SusD"/>
    <property type="match status" value="1"/>
</dbReference>
<keyword evidence="5" id="KW-0998">Cell outer membrane</keyword>
<dbReference type="Proteomes" id="UP001589585">
    <property type="component" value="Unassembled WGS sequence"/>
</dbReference>
<organism evidence="8 9">
    <name type="scientific">Mariniflexile ostreae</name>
    <dbReference type="NCBI Taxonomy" id="1520892"/>
    <lineage>
        <taxon>Bacteria</taxon>
        <taxon>Pseudomonadati</taxon>
        <taxon>Bacteroidota</taxon>
        <taxon>Flavobacteriia</taxon>
        <taxon>Flavobacteriales</taxon>
        <taxon>Flavobacteriaceae</taxon>
        <taxon>Mariniflexile</taxon>
    </lineage>
</organism>
<evidence type="ECO:0000256" key="1">
    <source>
        <dbReference type="ARBA" id="ARBA00004442"/>
    </source>
</evidence>
<reference evidence="8 9" key="1">
    <citation type="submission" date="2024-09" db="EMBL/GenBank/DDBJ databases">
        <authorList>
            <person name="Sun Q."/>
            <person name="Mori K."/>
        </authorList>
    </citation>
    <scope>NUCLEOTIDE SEQUENCE [LARGE SCALE GENOMIC DNA]</scope>
    <source>
        <strain evidence="8 9">CECT 8622</strain>
    </source>
</reference>
<dbReference type="Pfam" id="PF14322">
    <property type="entry name" value="SusD-like_3"/>
    <property type="match status" value="1"/>
</dbReference>
<evidence type="ECO:0000256" key="2">
    <source>
        <dbReference type="ARBA" id="ARBA00006275"/>
    </source>
</evidence>
<evidence type="ECO:0000313" key="8">
    <source>
        <dbReference type="EMBL" id="MFB9058106.1"/>
    </source>
</evidence>
<keyword evidence="3" id="KW-0732">Signal</keyword>
<protein>
    <submittedName>
        <fullName evidence="8">RagB/SusD family nutrient uptake outer membrane protein</fullName>
    </submittedName>
</protein>
<evidence type="ECO:0000259" key="7">
    <source>
        <dbReference type="Pfam" id="PF14322"/>
    </source>
</evidence>
<dbReference type="EMBL" id="JBHMFC010000103">
    <property type="protein sequence ID" value="MFB9058106.1"/>
    <property type="molecule type" value="Genomic_DNA"/>
</dbReference>
<keyword evidence="9" id="KW-1185">Reference proteome</keyword>
<evidence type="ECO:0000313" key="9">
    <source>
        <dbReference type="Proteomes" id="UP001589585"/>
    </source>
</evidence>
<dbReference type="SUPFAM" id="SSF48452">
    <property type="entry name" value="TPR-like"/>
    <property type="match status" value="1"/>
</dbReference>
<evidence type="ECO:0000256" key="4">
    <source>
        <dbReference type="ARBA" id="ARBA00023136"/>
    </source>
</evidence>
<evidence type="ECO:0000259" key="6">
    <source>
        <dbReference type="Pfam" id="PF07980"/>
    </source>
</evidence>
<dbReference type="InterPro" id="IPR012944">
    <property type="entry name" value="SusD_RagB_dom"/>
</dbReference>
<dbReference type="Gene3D" id="1.25.40.390">
    <property type="match status" value="1"/>
</dbReference>
<evidence type="ECO:0000256" key="3">
    <source>
        <dbReference type="ARBA" id="ARBA00022729"/>
    </source>
</evidence>
<dbReference type="PROSITE" id="PS51257">
    <property type="entry name" value="PROKAR_LIPOPROTEIN"/>
    <property type="match status" value="1"/>
</dbReference>
<dbReference type="RefSeq" id="WP_379862347.1">
    <property type="nucleotide sequence ID" value="NZ_JBHMFC010000103.1"/>
</dbReference>
<comment type="subcellular location">
    <subcellularLocation>
        <location evidence="1">Cell outer membrane</location>
    </subcellularLocation>
</comment>
<accession>A0ABV5FF69</accession>
<gene>
    <name evidence="8" type="ORF">ACFFU9_15285</name>
</gene>
<evidence type="ECO:0000256" key="5">
    <source>
        <dbReference type="ARBA" id="ARBA00023237"/>
    </source>
</evidence>
<feature type="domain" description="SusD-like N-terminal" evidence="7">
    <location>
        <begin position="44"/>
        <end position="217"/>
    </location>
</feature>
<dbReference type="InterPro" id="IPR033985">
    <property type="entry name" value="SusD-like_N"/>
</dbReference>
<dbReference type="InterPro" id="IPR011990">
    <property type="entry name" value="TPR-like_helical_dom_sf"/>
</dbReference>
<dbReference type="Pfam" id="PF07980">
    <property type="entry name" value="SusD_RagB"/>
    <property type="match status" value="1"/>
</dbReference>
<comment type="similarity">
    <text evidence="2">Belongs to the SusD family.</text>
</comment>
<sequence length="532" mass="60996">MKNILFVFGLLVLVAGCQDSIDLNPISDVGTTNFYNNEDECQLALNGVYNFLGDKSVYESELGIKSAYGTDEALYGRSNLNWPMALYVYNANTREIEQIWQALYSGINNANVLIENLPGADFNIEAKRTEMEAETRFLRALFYFELVRRWENVPLRVESVSTVEQANNIPATDGVDIYKFIISELEQVAPMLPEIETSHIGKATETAAYALLARIYLQKAGYPLQHESQSSYEKVVEYADKVITSGKHNLSLPYKQIFMQEIQNVHDFTEIIFEVQFENLFNEGLNEGGSYGTFTGIQTLYNPGPYCGGFSYVAVSLTNLYADDDERKSWNVADWKVRGTGKIQLVDKPEKNKYFPYRYYPGKFRRVDYVGEWSDQNLIELETGTISKNETATDFPVIRYADVILMKAEALNEISGPTEAVPFLNMVRNRAGLEDIDNTLVANKNMFLEELIDERSRELCFEGVRKMDLIRWGKLGEKLAKLKEDMEETEVVPAYEWLYTAPNNYLDKHNVWPIPLIEVEENNMIEQHVLWR</sequence>